<dbReference type="EMBL" id="JADGJD010000014">
    <property type="protein sequence ID" value="KAJ3056993.1"/>
    <property type="molecule type" value="Genomic_DNA"/>
</dbReference>
<dbReference type="AlphaFoldDB" id="A0AAD5SLK4"/>
<protein>
    <submittedName>
        <fullName evidence="1">Uncharacterized protein</fullName>
    </submittedName>
</protein>
<organism evidence="1 2">
    <name type="scientific">Rhizophlyctis rosea</name>
    <dbReference type="NCBI Taxonomy" id="64517"/>
    <lineage>
        <taxon>Eukaryota</taxon>
        <taxon>Fungi</taxon>
        <taxon>Fungi incertae sedis</taxon>
        <taxon>Chytridiomycota</taxon>
        <taxon>Chytridiomycota incertae sedis</taxon>
        <taxon>Chytridiomycetes</taxon>
        <taxon>Rhizophlyctidales</taxon>
        <taxon>Rhizophlyctidaceae</taxon>
        <taxon>Rhizophlyctis</taxon>
    </lineage>
</organism>
<name>A0AAD5SLK4_9FUNG</name>
<gene>
    <name evidence="1" type="ORF">HK097_001937</name>
</gene>
<evidence type="ECO:0000313" key="2">
    <source>
        <dbReference type="Proteomes" id="UP001212841"/>
    </source>
</evidence>
<proteinExistence type="predicted"/>
<dbReference type="Proteomes" id="UP001212841">
    <property type="component" value="Unassembled WGS sequence"/>
</dbReference>
<evidence type="ECO:0000313" key="1">
    <source>
        <dbReference type="EMBL" id="KAJ3056993.1"/>
    </source>
</evidence>
<comment type="caution">
    <text evidence="1">The sequence shown here is derived from an EMBL/GenBank/DDBJ whole genome shotgun (WGS) entry which is preliminary data.</text>
</comment>
<sequence>MQKAEANFARAEAYRATAEAHRATAEAHRATASELKARVEKKDTQLLLALDSLGRLAGRVIIGEYHPIVIFIELEWLILSIGGHIEEIERTWRPPKGHYDRRAQWSQLQANKPDLFAKLGSCFPQTLNNKQLGDAIGATIDQLFISTSKSHHLLIHTDGKAKLVYSKNAFPSTKHRCVLEALYEHEGIEVDVVEEEDIDQIST</sequence>
<accession>A0AAD5SLK4</accession>
<keyword evidence="2" id="KW-1185">Reference proteome</keyword>
<reference evidence="1" key="1">
    <citation type="submission" date="2020-05" db="EMBL/GenBank/DDBJ databases">
        <title>Phylogenomic resolution of chytrid fungi.</title>
        <authorList>
            <person name="Stajich J.E."/>
            <person name="Amses K."/>
            <person name="Simmons R."/>
            <person name="Seto K."/>
            <person name="Myers J."/>
            <person name="Bonds A."/>
            <person name="Quandt C.A."/>
            <person name="Barry K."/>
            <person name="Liu P."/>
            <person name="Grigoriev I."/>
            <person name="Longcore J.E."/>
            <person name="James T.Y."/>
        </authorList>
    </citation>
    <scope>NUCLEOTIDE SEQUENCE</scope>
    <source>
        <strain evidence="1">JEL0318</strain>
    </source>
</reference>